<dbReference type="AlphaFoldDB" id="F2LWG0"/>
<dbReference type="RefSeq" id="WP_013681051.1">
    <property type="nucleotide sequence ID" value="NC_015318.1"/>
</dbReference>
<gene>
    <name evidence="5" type="ordered locus">Hipma_0023</name>
</gene>
<evidence type="ECO:0000256" key="1">
    <source>
        <dbReference type="ARBA" id="ARBA00005836"/>
    </source>
</evidence>
<evidence type="ECO:0000259" key="3">
    <source>
        <dbReference type="Pfam" id="PF19289"/>
    </source>
</evidence>
<dbReference type="InterPro" id="IPR036059">
    <property type="entry name" value="TldD/PmbA_sf"/>
</dbReference>
<organism evidence="5 6">
    <name type="scientific">Hippea maritima (strain ATCC 700847 / DSM 10411 / MH2)</name>
    <dbReference type="NCBI Taxonomy" id="760142"/>
    <lineage>
        <taxon>Bacteria</taxon>
        <taxon>Pseudomonadati</taxon>
        <taxon>Campylobacterota</taxon>
        <taxon>Desulfurellia</taxon>
        <taxon>Desulfurellales</taxon>
        <taxon>Hippeaceae</taxon>
        <taxon>Hippea</taxon>
    </lineage>
</organism>
<dbReference type="PANTHER" id="PTHR43421:SF1">
    <property type="entry name" value="METALLOPROTEASE PMBA"/>
    <property type="match status" value="1"/>
</dbReference>
<dbReference type="Gene3D" id="3.30.2290.10">
    <property type="entry name" value="PmbA/TldD superfamily"/>
    <property type="match status" value="1"/>
</dbReference>
<dbReference type="eggNOG" id="COG0312">
    <property type="taxonomic scope" value="Bacteria"/>
</dbReference>
<dbReference type="InterPro" id="IPR035068">
    <property type="entry name" value="TldD/PmbA_N"/>
</dbReference>
<evidence type="ECO:0000313" key="6">
    <source>
        <dbReference type="Proteomes" id="UP000008139"/>
    </source>
</evidence>
<dbReference type="HOGENOM" id="CLU_026425_4_0_7"/>
<evidence type="ECO:0000259" key="2">
    <source>
        <dbReference type="Pfam" id="PF01523"/>
    </source>
</evidence>
<dbReference type="Pfam" id="PF19289">
    <property type="entry name" value="PmbA_TldD_3rd"/>
    <property type="match status" value="1"/>
</dbReference>
<dbReference type="InterPro" id="IPR002510">
    <property type="entry name" value="Metalloprtase-TldD/E_N"/>
</dbReference>
<dbReference type="InterPro" id="IPR045570">
    <property type="entry name" value="Metalloprtase-TldD/E_cen_dom"/>
</dbReference>
<dbReference type="GO" id="GO:0005829">
    <property type="term" value="C:cytosol"/>
    <property type="evidence" value="ECO:0007669"/>
    <property type="project" value="TreeGrafter"/>
</dbReference>
<feature type="domain" description="Metalloprotease TldD/E central" evidence="4">
    <location>
        <begin position="114"/>
        <end position="208"/>
    </location>
</feature>
<feature type="domain" description="Metalloprotease TldD/E C-terminal" evidence="3">
    <location>
        <begin position="215"/>
        <end position="434"/>
    </location>
</feature>
<dbReference type="KEGG" id="hmr:Hipma_0023"/>
<dbReference type="SUPFAM" id="SSF111283">
    <property type="entry name" value="Putative modulator of DNA gyrase, PmbA/TldD"/>
    <property type="match status" value="1"/>
</dbReference>
<dbReference type="STRING" id="760142.Hipma_0023"/>
<keyword evidence="6" id="KW-1185">Reference proteome</keyword>
<reference evidence="5 6" key="1">
    <citation type="journal article" date="2011" name="Stand. Genomic Sci.">
        <title>Complete genome sequence of the thermophilic sulfur-reducer Hippea maritima type strain (MH(2)).</title>
        <authorList>
            <person name="Huntemann M."/>
            <person name="Lu M."/>
            <person name="Nolan M."/>
            <person name="Lapidus A."/>
            <person name="Lucas S."/>
            <person name="Hammon N."/>
            <person name="Deshpande S."/>
            <person name="Cheng J.F."/>
            <person name="Tapia R."/>
            <person name="Han C."/>
            <person name="Goodwin L."/>
            <person name="Pitluck S."/>
            <person name="Liolios K."/>
            <person name="Pagani I."/>
            <person name="Ivanova N."/>
            <person name="Ovchinikova G."/>
            <person name="Pati A."/>
            <person name="Chen A."/>
            <person name="Palaniappan K."/>
            <person name="Land M."/>
            <person name="Hauser L."/>
            <person name="Jeffries C.D."/>
            <person name="Detter J.C."/>
            <person name="Brambilla E.M."/>
            <person name="Rohde M."/>
            <person name="Spring S."/>
            <person name="Goker M."/>
            <person name="Woyke T."/>
            <person name="Bristow J."/>
            <person name="Eisen J.A."/>
            <person name="Markowitz V."/>
            <person name="Hugenholtz P."/>
            <person name="Kyrpides N.C."/>
            <person name="Klenk H.P."/>
            <person name="Mavromatis K."/>
        </authorList>
    </citation>
    <scope>NUCLEOTIDE SEQUENCE [LARGE SCALE GENOMIC DNA]</scope>
    <source>
        <strain evidence="6">ATCC 700847 / DSM 10411 / MH2</strain>
    </source>
</reference>
<evidence type="ECO:0000313" key="5">
    <source>
        <dbReference type="EMBL" id="AEA33006.1"/>
    </source>
</evidence>
<dbReference type="OrthoDB" id="9803618at2"/>
<dbReference type="GO" id="GO:0006508">
    <property type="term" value="P:proteolysis"/>
    <property type="evidence" value="ECO:0007669"/>
    <property type="project" value="InterPro"/>
</dbReference>
<sequence>MLASDILNKISDEFDAVEVFVEYSKDEGFELKNLKDFSKQLTENKGVGIRAVKGNKLVFGYTSLADEFNLDKIVNDLKQASKIVKDVDAQTIPKIEAFKTTDIEKPKIEEHLIKDKLKEISFKAKDFDERIRQVKSTSIGIFYSQTEIANSYGLNVSFGKTHVSSAIEVLAEDKISDLGYYALDSDSIDTIDFEFLYKKASSLAVNKLYPTSIDTKKYSLIISNNTFRDILAHFIGAFNGYYVINHTTPFEDKLNEKVFSDNITIIDAKKIEKRPNSMHSDDEGVERTDTTIVENGILKTFLHNTYTSNKLNMPNTANAKRGGFDSMPKVGPFNLYIKPDKTTNRDKLLNMIDGIYIIDVMGLHMANPISGDFSLGINGFLVHNGELVSYFKAATFADNFYDMVKRIIAVSDNLYFLGSIGSPDIAIADCVIGG</sequence>
<name>F2LWG0_HIPMA</name>
<feature type="domain" description="Metalloprotease TldD/E N-terminal" evidence="2">
    <location>
        <begin position="17"/>
        <end position="78"/>
    </location>
</feature>
<dbReference type="Pfam" id="PF19290">
    <property type="entry name" value="PmbA_TldD_2nd"/>
    <property type="match status" value="1"/>
</dbReference>
<dbReference type="PANTHER" id="PTHR43421">
    <property type="entry name" value="METALLOPROTEASE PMBA"/>
    <property type="match status" value="1"/>
</dbReference>
<proteinExistence type="inferred from homology"/>
<evidence type="ECO:0000259" key="4">
    <source>
        <dbReference type="Pfam" id="PF19290"/>
    </source>
</evidence>
<dbReference type="InParanoid" id="F2LWG0"/>
<dbReference type="Proteomes" id="UP000008139">
    <property type="component" value="Chromosome"/>
</dbReference>
<dbReference type="EMBL" id="CP002606">
    <property type="protein sequence ID" value="AEA33006.1"/>
    <property type="molecule type" value="Genomic_DNA"/>
</dbReference>
<dbReference type="InterPro" id="IPR045569">
    <property type="entry name" value="Metalloprtase-TldD/E_C"/>
</dbReference>
<comment type="similarity">
    <text evidence="1">Belongs to the peptidase U62 family.</text>
</comment>
<accession>F2LWG0</accession>
<protein>
    <submittedName>
        <fullName evidence="5">Peptidase U62 modulator of DNA gyrase</fullName>
    </submittedName>
</protein>
<dbReference type="GO" id="GO:0008237">
    <property type="term" value="F:metallopeptidase activity"/>
    <property type="evidence" value="ECO:0007669"/>
    <property type="project" value="InterPro"/>
</dbReference>
<reference evidence="6" key="2">
    <citation type="submission" date="2011-03" db="EMBL/GenBank/DDBJ databases">
        <title>The complete genome of Hippea maritima DSM 10411.</title>
        <authorList>
            <consortium name="US DOE Joint Genome Institute (JGI-PGF)"/>
            <person name="Lucas S."/>
            <person name="Copeland A."/>
            <person name="Lapidus A."/>
            <person name="Bruce D."/>
            <person name="Goodwin L."/>
            <person name="Pitluck S."/>
            <person name="Peters L."/>
            <person name="Kyrpides N."/>
            <person name="Mavromatis K."/>
            <person name="Pagani I."/>
            <person name="Ivanova N."/>
            <person name="Mikhailova N."/>
            <person name="Lu M."/>
            <person name="Detter J.C."/>
            <person name="Tapia R."/>
            <person name="Han C."/>
            <person name="Land M."/>
            <person name="Hauser L."/>
            <person name="Markowitz V."/>
            <person name="Cheng J.-F."/>
            <person name="Hugenholtz P."/>
            <person name="Woyke T."/>
            <person name="Wu D."/>
            <person name="Spring S."/>
            <person name="Schroeder M."/>
            <person name="Brambilla E."/>
            <person name="Klenk H.-P."/>
            <person name="Eisen J.A."/>
        </authorList>
    </citation>
    <scope>NUCLEOTIDE SEQUENCE [LARGE SCALE GENOMIC DNA]</scope>
    <source>
        <strain evidence="6">ATCC 700847 / DSM 10411 / MH2</strain>
    </source>
</reference>
<dbReference type="Pfam" id="PF01523">
    <property type="entry name" value="PmbA_TldD_1st"/>
    <property type="match status" value="1"/>
</dbReference>
<dbReference type="InterPro" id="IPR047657">
    <property type="entry name" value="PmbA"/>
</dbReference>